<dbReference type="AlphaFoldDB" id="A0AA39ULI1"/>
<evidence type="ECO:0000313" key="1">
    <source>
        <dbReference type="EMBL" id="KAK0483720.1"/>
    </source>
</evidence>
<dbReference type="Proteomes" id="UP001175227">
    <property type="component" value="Unassembled WGS sequence"/>
</dbReference>
<organism evidence="1 2">
    <name type="scientific">Armillaria novae-zelandiae</name>
    <dbReference type="NCBI Taxonomy" id="153914"/>
    <lineage>
        <taxon>Eukaryota</taxon>
        <taxon>Fungi</taxon>
        <taxon>Dikarya</taxon>
        <taxon>Basidiomycota</taxon>
        <taxon>Agaricomycotina</taxon>
        <taxon>Agaricomycetes</taxon>
        <taxon>Agaricomycetidae</taxon>
        <taxon>Agaricales</taxon>
        <taxon>Marasmiineae</taxon>
        <taxon>Physalacriaceae</taxon>
        <taxon>Armillaria</taxon>
    </lineage>
</organism>
<accession>A0AA39ULI1</accession>
<dbReference type="EMBL" id="JAUEPR010000006">
    <property type="protein sequence ID" value="KAK0483720.1"/>
    <property type="molecule type" value="Genomic_DNA"/>
</dbReference>
<proteinExistence type="predicted"/>
<keyword evidence="2" id="KW-1185">Reference proteome</keyword>
<evidence type="ECO:0000313" key="2">
    <source>
        <dbReference type="Proteomes" id="UP001175227"/>
    </source>
</evidence>
<reference evidence="1" key="1">
    <citation type="submission" date="2023-06" db="EMBL/GenBank/DDBJ databases">
        <authorList>
            <consortium name="Lawrence Berkeley National Laboratory"/>
            <person name="Ahrendt S."/>
            <person name="Sahu N."/>
            <person name="Indic B."/>
            <person name="Wong-Bajracharya J."/>
            <person name="Merenyi Z."/>
            <person name="Ke H.-M."/>
            <person name="Monk M."/>
            <person name="Kocsube S."/>
            <person name="Drula E."/>
            <person name="Lipzen A."/>
            <person name="Balint B."/>
            <person name="Henrissat B."/>
            <person name="Andreopoulos B."/>
            <person name="Martin F.M."/>
            <person name="Harder C.B."/>
            <person name="Rigling D."/>
            <person name="Ford K.L."/>
            <person name="Foster G.D."/>
            <person name="Pangilinan J."/>
            <person name="Papanicolaou A."/>
            <person name="Barry K."/>
            <person name="LaButti K."/>
            <person name="Viragh M."/>
            <person name="Koriabine M."/>
            <person name="Yan M."/>
            <person name="Riley R."/>
            <person name="Champramary S."/>
            <person name="Plett K.L."/>
            <person name="Tsai I.J."/>
            <person name="Slot J."/>
            <person name="Sipos G."/>
            <person name="Plett J."/>
            <person name="Nagy L.G."/>
            <person name="Grigoriev I.V."/>
        </authorList>
    </citation>
    <scope>NUCLEOTIDE SEQUENCE</scope>
    <source>
        <strain evidence="1">ICMP 16352</strain>
    </source>
</reference>
<comment type="caution">
    <text evidence="1">The sequence shown here is derived from an EMBL/GenBank/DDBJ whole genome shotgun (WGS) entry which is preliminary data.</text>
</comment>
<protein>
    <submittedName>
        <fullName evidence="1">Uncharacterized protein</fullName>
    </submittedName>
</protein>
<gene>
    <name evidence="1" type="ORF">IW261DRAFT_1561518</name>
</gene>
<sequence>MPCYRSRMRFVSSHTAVYDEIRQNPFSSVHVPAGDLPYAARHGPYYHTRRFMFEPGNVDLPVPRAPVIVPRDVIENTFNDLFDEFKLDDEGVEDEDEDDNVMEVNHVAPLDLAYGSSLILLAFFLCVFHF</sequence>
<name>A0AA39ULI1_9AGAR</name>